<dbReference type="Gene3D" id="1.25.40.20">
    <property type="entry name" value="Ankyrin repeat-containing domain"/>
    <property type="match status" value="2"/>
</dbReference>
<dbReference type="VEuPathDB" id="FungiDB:ASPSYDRAFT_1155373"/>
<dbReference type="PANTHER" id="PTHR24123">
    <property type="entry name" value="ANKYRIN REPEAT-CONTAINING"/>
    <property type="match status" value="1"/>
</dbReference>
<dbReference type="Proteomes" id="UP000184356">
    <property type="component" value="Unassembled WGS sequence"/>
</dbReference>
<dbReference type="SUPFAM" id="SSF48403">
    <property type="entry name" value="Ankyrin repeat"/>
    <property type="match status" value="2"/>
</dbReference>
<dbReference type="InterPro" id="IPR051165">
    <property type="entry name" value="Multifunctional_ANK_Repeat"/>
</dbReference>
<evidence type="ECO:0000256" key="3">
    <source>
        <dbReference type="PROSITE-ProRule" id="PRU00023"/>
    </source>
</evidence>
<dbReference type="PANTHER" id="PTHR24123:SF33">
    <property type="entry name" value="PROTEIN HOS4"/>
    <property type="match status" value="1"/>
</dbReference>
<reference evidence="6" key="1">
    <citation type="journal article" date="2017" name="Genome Biol.">
        <title>Comparative genomics reveals high biological diversity and specific adaptations in the industrially and medically important fungal genus Aspergillus.</title>
        <authorList>
            <person name="de Vries R.P."/>
            <person name="Riley R."/>
            <person name="Wiebenga A."/>
            <person name="Aguilar-Osorio G."/>
            <person name="Amillis S."/>
            <person name="Uchima C.A."/>
            <person name="Anderluh G."/>
            <person name="Asadollahi M."/>
            <person name="Askin M."/>
            <person name="Barry K."/>
            <person name="Battaglia E."/>
            <person name="Bayram O."/>
            <person name="Benocci T."/>
            <person name="Braus-Stromeyer S.A."/>
            <person name="Caldana C."/>
            <person name="Canovas D."/>
            <person name="Cerqueira G.C."/>
            <person name="Chen F."/>
            <person name="Chen W."/>
            <person name="Choi C."/>
            <person name="Clum A."/>
            <person name="Dos Santos R.A."/>
            <person name="Damasio A.R."/>
            <person name="Diallinas G."/>
            <person name="Emri T."/>
            <person name="Fekete E."/>
            <person name="Flipphi M."/>
            <person name="Freyberg S."/>
            <person name="Gallo A."/>
            <person name="Gournas C."/>
            <person name="Habgood R."/>
            <person name="Hainaut M."/>
            <person name="Harispe M.L."/>
            <person name="Henrissat B."/>
            <person name="Hilden K.S."/>
            <person name="Hope R."/>
            <person name="Hossain A."/>
            <person name="Karabika E."/>
            <person name="Karaffa L."/>
            <person name="Karanyi Z."/>
            <person name="Krasevec N."/>
            <person name="Kuo A."/>
            <person name="Kusch H."/>
            <person name="LaButti K."/>
            <person name="Lagendijk E.L."/>
            <person name="Lapidus A."/>
            <person name="Levasseur A."/>
            <person name="Lindquist E."/>
            <person name="Lipzen A."/>
            <person name="Logrieco A.F."/>
            <person name="MacCabe A."/>
            <person name="Maekelae M.R."/>
            <person name="Malavazi I."/>
            <person name="Melin P."/>
            <person name="Meyer V."/>
            <person name="Mielnichuk N."/>
            <person name="Miskei M."/>
            <person name="Molnar A.P."/>
            <person name="Mule G."/>
            <person name="Ngan C.Y."/>
            <person name="Orejas M."/>
            <person name="Orosz E."/>
            <person name="Ouedraogo J.P."/>
            <person name="Overkamp K.M."/>
            <person name="Park H.-S."/>
            <person name="Perrone G."/>
            <person name="Piumi F."/>
            <person name="Punt P.J."/>
            <person name="Ram A.F."/>
            <person name="Ramon A."/>
            <person name="Rauscher S."/>
            <person name="Record E."/>
            <person name="Riano-Pachon D.M."/>
            <person name="Robert V."/>
            <person name="Roehrig J."/>
            <person name="Ruller R."/>
            <person name="Salamov A."/>
            <person name="Salih N.S."/>
            <person name="Samson R.A."/>
            <person name="Sandor E."/>
            <person name="Sanguinetti M."/>
            <person name="Schuetze T."/>
            <person name="Sepcic K."/>
            <person name="Shelest E."/>
            <person name="Sherlock G."/>
            <person name="Sophianopoulou V."/>
            <person name="Squina F.M."/>
            <person name="Sun H."/>
            <person name="Susca A."/>
            <person name="Todd R.B."/>
            <person name="Tsang A."/>
            <person name="Unkles S.E."/>
            <person name="van de Wiele N."/>
            <person name="van Rossen-Uffink D."/>
            <person name="Oliveira J.V."/>
            <person name="Vesth T.C."/>
            <person name="Visser J."/>
            <person name="Yu J.-H."/>
            <person name="Zhou M."/>
            <person name="Andersen M.R."/>
            <person name="Archer D.B."/>
            <person name="Baker S.E."/>
            <person name="Benoit I."/>
            <person name="Brakhage A.A."/>
            <person name="Braus G.H."/>
            <person name="Fischer R."/>
            <person name="Frisvad J.C."/>
            <person name="Goldman G.H."/>
            <person name="Houbraken J."/>
            <person name="Oakley B."/>
            <person name="Pocsi I."/>
            <person name="Scazzocchio C."/>
            <person name="Seiboth B."/>
            <person name="vanKuyk P.A."/>
            <person name="Wortman J."/>
            <person name="Dyer P.S."/>
            <person name="Grigoriev I.V."/>
        </authorList>
    </citation>
    <scope>NUCLEOTIDE SEQUENCE [LARGE SCALE GENOMIC DNA]</scope>
    <source>
        <strain evidence="6">CBS 593.65</strain>
    </source>
</reference>
<feature type="region of interest" description="Disordered" evidence="4">
    <location>
        <begin position="335"/>
        <end position="363"/>
    </location>
</feature>
<dbReference type="PROSITE" id="PS50297">
    <property type="entry name" value="ANK_REP_REGION"/>
    <property type="match status" value="2"/>
</dbReference>
<keyword evidence="1" id="KW-0677">Repeat</keyword>
<evidence type="ECO:0000256" key="2">
    <source>
        <dbReference type="ARBA" id="ARBA00023043"/>
    </source>
</evidence>
<feature type="compositionally biased region" description="Acidic residues" evidence="4">
    <location>
        <begin position="339"/>
        <end position="363"/>
    </location>
</feature>
<keyword evidence="2 3" id="KW-0040">ANK repeat</keyword>
<dbReference type="EMBL" id="KV878582">
    <property type="protein sequence ID" value="OJJ64155.1"/>
    <property type="molecule type" value="Genomic_DNA"/>
</dbReference>
<dbReference type="InterPro" id="IPR002110">
    <property type="entry name" value="Ankyrin_rpt"/>
</dbReference>
<keyword evidence="6" id="KW-1185">Reference proteome</keyword>
<sequence length="673" mass="73957">MPSLLTLPTEILYAIMKEAAPDWKYGDVAWFLELRLTNHRFNDLIIRQLLADVRAGNVRLLIKPQYYPPMAAVSATTTRLLSTLVHDWQHERSCRSPHALVNTVCEAVDRTVDFFCSPGTAGSQGHREELKRIYTDGMVAVLVGVKQPRAIIDALTGESDRHELEEEGDWRGAALMTAAYLGRLEDMKALLQTGDLHINEDSEDKWLCSPLMAAALGGSVDVIRFLAGRGVDLKSQTRENGNTALHYASLEGNVGAVRFLLDNGADAEVKNNESQTPLAWASNTGHVSVVSLFQSTKEVDVSHGDCGRNCPLVHAVRRGHIDVVRVLFKTNHVDGNAAADDDDEDEEDSGEESDNNSDYEDSDDGDGYLDRDFYHGFAHVLDSHDELIALLCVSAYNGKEEMFQLLFSQISIDEDDMCVPLEAAIKSKKIGIVRTIIDAFPRIPKIFQAALGRTALMAAVEDGTEELVRYFLALGRIPINERGSSGLTPFHYAVGSGDTGKVLALLERPDIDVNARSTGVHNRTTALHWTIGIKHPNLDILRALLDDPRIDVNCRDGADVAPLALAVCRGSIPLVKTLLARNDVARDPEDNKGNTPLLLAAWLGNLPLLEIFLNIPWINIWHRNHKRETALALAAQEGHTDVVKRLLDPSLGATGYVLEDAVTGKLCTRSGIK</sequence>
<dbReference type="STRING" id="1036612.A0A1L9TXM4"/>
<dbReference type="SMART" id="SM00248">
    <property type="entry name" value="ANK"/>
    <property type="match status" value="11"/>
</dbReference>
<dbReference type="Pfam" id="PF12796">
    <property type="entry name" value="Ank_2"/>
    <property type="match status" value="3"/>
</dbReference>
<organism evidence="5 6">
    <name type="scientific">Aspergillus sydowii CBS 593.65</name>
    <dbReference type="NCBI Taxonomy" id="1036612"/>
    <lineage>
        <taxon>Eukaryota</taxon>
        <taxon>Fungi</taxon>
        <taxon>Dikarya</taxon>
        <taxon>Ascomycota</taxon>
        <taxon>Pezizomycotina</taxon>
        <taxon>Eurotiomycetes</taxon>
        <taxon>Eurotiomycetidae</taxon>
        <taxon>Eurotiales</taxon>
        <taxon>Aspergillaceae</taxon>
        <taxon>Aspergillus</taxon>
        <taxon>Aspergillus subgen. Nidulantes</taxon>
    </lineage>
</organism>
<dbReference type="OrthoDB" id="1577640at2759"/>
<evidence type="ECO:0000256" key="4">
    <source>
        <dbReference type="SAM" id="MobiDB-lite"/>
    </source>
</evidence>
<dbReference type="AlphaFoldDB" id="A0A1L9TXM4"/>
<dbReference type="GeneID" id="63756089"/>
<feature type="repeat" description="ANK" evidence="3">
    <location>
        <begin position="209"/>
        <end position="238"/>
    </location>
</feature>
<evidence type="ECO:0000256" key="1">
    <source>
        <dbReference type="ARBA" id="ARBA00022737"/>
    </source>
</evidence>
<evidence type="ECO:0000313" key="5">
    <source>
        <dbReference type="EMBL" id="OJJ64155.1"/>
    </source>
</evidence>
<protein>
    <submittedName>
        <fullName evidence="5">Uncharacterized protein</fullName>
    </submittedName>
</protein>
<dbReference type="RefSeq" id="XP_040707961.1">
    <property type="nucleotide sequence ID" value="XM_040840016.1"/>
</dbReference>
<dbReference type="PROSITE" id="PS50088">
    <property type="entry name" value="ANK_REPEAT"/>
    <property type="match status" value="3"/>
</dbReference>
<accession>A0A1L9TXM4</accession>
<dbReference type="InterPro" id="IPR036770">
    <property type="entry name" value="Ankyrin_rpt-contain_sf"/>
</dbReference>
<proteinExistence type="predicted"/>
<gene>
    <name evidence="5" type="ORF">ASPSYDRAFT_1155373</name>
</gene>
<name>A0A1L9TXM4_9EURO</name>
<feature type="repeat" description="ANK" evidence="3">
    <location>
        <begin position="240"/>
        <end position="272"/>
    </location>
</feature>
<evidence type="ECO:0000313" key="6">
    <source>
        <dbReference type="Proteomes" id="UP000184356"/>
    </source>
</evidence>
<feature type="repeat" description="ANK" evidence="3">
    <location>
        <begin position="485"/>
        <end position="518"/>
    </location>
</feature>